<sequence length="394" mass="45100">MSTSTSSRLGQWEDDDSNRPHKKFKYSRTRSETNVVEDDADSSNRSITRKPESDSWVVTRYLGSVSGSYGSVYLAVRTTHEDDLPCEMVIKSSQFSEAAYLMNEENYLTRLKSPFIVSCYGHEMTEEKNEKKKYFNTIHEYCSGQSLAKHVKSHEGGLPVDDVKRYASDILFGLKCIHEDEIIHRDIKPKNILLTPSGYGFKAKISGLGNAIEKWWIEDGGSWNHRSGTARFMSPELIGDMVLDYGADVWAFGCTVLEMLTGERVLSEFGKLDWQGWETLIGKCGIVPYIPDYLSDKAKDFLTKCLERDPSKRWSVDSLIKHEFLNDEEAEEEEEEEEEEAYEEIGYAEVEAYEANLEAEAAFEEEEEEVEEEGEEAIEIEIDEEFPKEDSDED</sequence>
<dbReference type="PANTHER" id="PTHR48011:SF53">
    <property type="entry name" value="PROTEIN KINASE SUPERFAMILY PROTEIN"/>
    <property type="match status" value="1"/>
</dbReference>
<feature type="compositionally biased region" description="Acidic residues" evidence="1">
    <location>
        <begin position="361"/>
        <end position="394"/>
    </location>
</feature>
<name>A0A8T1ZXJ1_ARASU</name>
<dbReference type="Pfam" id="PF00069">
    <property type="entry name" value="Pkinase"/>
    <property type="match status" value="1"/>
</dbReference>
<protein>
    <submittedName>
        <fullName evidence="3">Protein kinase domain</fullName>
    </submittedName>
</protein>
<dbReference type="PROSITE" id="PS00108">
    <property type="entry name" value="PROTEIN_KINASE_ST"/>
    <property type="match status" value="1"/>
</dbReference>
<proteinExistence type="predicted"/>
<evidence type="ECO:0000313" key="4">
    <source>
        <dbReference type="Proteomes" id="UP000694251"/>
    </source>
</evidence>
<organism evidence="3 4">
    <name type="scientific">Arabidopsis suecica</name>
    <name type="common">Swedish thale-cress</name>
    <name type="synonym">Cardaminopsis suecica</name>
    <dbReference type="NCBI Taxonomy" id="45249"/>
    <lineage>
        <taxon>Eukaryota</taxon>
        <taxon>Viridiplantae</taxon>
        <taxon>Streptophyta</taxon>
        <taxon>Embryophyta</taxon>
        <taxon>Tracheophyta</taxon>
        <taxon>Spermatophyta</taxon>
        <taxon>Magnoliopsida</taxon>
        <taxon>eudicotyledons</taxon>
        <taxon>Gunneridae</taxon>
        <taxon>Pentapetalae</taxon>
        <taxon>rosids</taxon>
        <taxon>malvids</taxon>
        <taxon>Brassicales</taxon>
        <taxon>Brassicaceae</taxon>
        <taxon>Camelineae</taxon>
        <taxon>Arabidopsis</taxon>
    </lineage>
</organism>
<dbReference type="CDD" id="cd06606">
    <property type="entry name" value="STKc_MAPKKK"/>
    <property type="match status" value="1"/>
</dbReference>
<feature type="region of interest" description="Disordered" evidence="1">
    <location>
        <begin position="360"/>
        <end position="394"/>
    </location>
</feature>
<reference evidence="3 4" key="1">
    <citation type="submission" date="2020-12" db="EMBL/GenBank/DDBJ databases">
        <title>Concerted genomic and epigenomic changes stabilize Arabidopsis allopolyploids.</title>
        <authorList>
            <person name="Chen Z."/>
        </authorList>
    </citation>
    <scope>NUCLEOTIDE SEQUENCE [LARGE SCALE GENOMIC DNA]</scope>
    <source>
        <strain evidence="3">As9502</strain>
        <tissue evidence="3">Leaf</tissue>
    </source>
</reference>
<evidence type="ECO:0000256" key="1">
    <source>
        <dbReference type="SAM" id="MobiDB-lite"/>
    </source>
</evidence>
<dbReference type="InterPro" id="IPR008271">
    <property type="entry name" value="Ser/Thr_kinase_AS"/>
</dbReference>
<keyword evidence="3" id="KW-0808">Transferase</keyword>
<dbReference type="AlphaFoldDB" id="A0A8T1ZXJ1"/>
<dbReference type="InterPro" id="IPR052751">
    <property type="entry name" value="Plant_MAPKKK"/>
</dbReference>
<keyword evidence="3" id="KW-0418">Kinase</keyword>
<dbReference type="OrthoDB" id="4062651at2759"/>
<keyword evidence="4" id="KW-1185">Reference proteome</keyword>
<dbReference type="SMART" id="SM00220">
    <property type="entry name" value="S_TKc"/>
    <property type="match status" value="1"/>
</dbReference>
<evidence type="ECO:0000259" key="2">
    <source>
        <dbReference type="PROSITE" id="PS50011"/>
    </source>
</evidence>
<dbReference type="GO" id="GO:0005524">
    <property type="term" value="F:ATP binding"/>
    <property type="evidence" value="ECO:0007669"/>
    <property type="project" value="InterPro"/>
</dbReference>
<dbReference type="EMBL" id="JAEFBJ010000010">
    <property type="protein sequence ID" value="KAG7564650.1"/>
    <property type="molecule type" value="Genomic_DNA"/>
</dbReference>
<dbReference type="Proteomes" id="UP000694251">
    <property type="component" value="Chromosome 10"/>
</dbReference>
<feature type="region of interest" description="Disordered" evidence="1">
    <location>
        <begin position="1"/>
        <end position="49"/>
    </location>
</feature>
<dbReference type="PANTHER" id="PTHR48011">
    <property type="entry name" value="CCR4-NOT TRANSCRIPTIONAL COMPLEX SUBUNIT CAF120-RELATED"/>
    <property type="match status" value="1"/>
</dbReference>
<accession>A0A8T1ZXJ1</accession>
<dbReference type="PROSITE" id="PS50011">
    <property type="entry name" value="PROTEIN_KINASE_DOM"/>
    <property type="match status" value="1"/>
</dbReference>
<evidence type="ECO:0000313" key="3">
    <source>
        <dbReference type="EMBL" id="KAG7564650.1"/>
    </source>
</evidence>
<dbReference type="GO" id="GO:0007165">
    <property type="term" value="P:signal transduction"/>
    <property type="evidence" value="ECO:0007669"/>
    <property type="project" value="TreeGrafter"/>
</dbReference>
<feature type="domain" description="Protein kinase" evidence="2">
    <location>
        <begin position="58"/>
        <end position="325"/>
    </location>
</feature>
<gene>
    <name evidence="3" type="ORF">ISN44_As10g014040</name>
</gene>
<dbReference type="InterPro" id="IPR000719">
    <property type="entry name" value="Prot_kinase_dom"/>
</dbReference>
<dbReference type="GO" id="GO:0004672">
    <property type="term" value="F:protein kinase activity"/>
    <property type="evidence" value="ECO:0007669"/>
    <property type="project" value="InterPro"/>
</dbReference>
<comment type="caution">
    <text evidence="3">The sequence shown here is derived from an EMBL/GenBank/DDBJ whole genome shotgun (WGS) entry which is preliminary data.</text>
</comment>